<protein>
    <submittedName>
        <fullName evidence="2">Uncharacterized protein</fullName>
    </submittedName>
</protein>
<dbReference type="Proteomes" id="UP000186817">
    <property type="component" value="Unassembled WGS sequence"/>
</dbReference>
<gene>
    <name evidence="2" type="ORF">AK812_SmicGene25508</name>
</gene>
<keyword evidence="3" id="KW-1185">Reference proteome</keyword>
<evidence type="ECO:0000313" key="3">
    <source>
        <dbReference type="Proteomes" id="UP000186817"/>
    </source>
</evidence>
<dbReference type="AlphaFoldDB" id="A0A1Q9DBZ2"/>
<feature type="region of interest" description="Disordered" evidence="1">
    <location>
        <begin position="620"/>
        <end position="652"/>
    </location>
</feature>
<feature type="compositionally biased region" description="Low complexity" evidence="1">
    <location>
        <begin position="847"/>
        <end position="863"/>
    </location>
</feature>
<feature type="compositionally biased region" description="Basic and acidic residues" evidence="1">
    <location>
        <begin position="1071"/>
        <end position="1109"/>
    </location>
</feature>
<comment type="caution">
    <text evidence="2">The sequence shown here is derived from an EMBL/GenBank/DDBJ whole genome shotgun (WGS) entry which is preliminary data.</text>
</comment>
<feature type="region of interest" description="Disordered" evidence="1">
    <location>
        <begin position="835"/>
        <end position="874"/>
    </location>
</feature>
<name>A0A1Q9DBZ2_SYMMI</name>
<feature type="region of interest" description="Disordered" evidence="1">
    <location>
        <begin position="690"/>
        <end position="751"/>
    </location>
</feature>
<reference evidence="2 3" key="1">
    <citation type="submission" date="2016-02" db="EMBL/GenBank/DDBJ databases">
        <title>Genome analysis of coral dinoflagellate symbionts highlights evolutionary adaptations to a symbiotic lifestyle.</title>
        <authorList>
            <person name="Aranda M."/>
            <person name="Li Y."/>
            <person name="Liew Y.J."/>
            <person name="Baumgarten S."/>
            <person name="Simakov O."/>
            <person name="Wilson M."/>
            <person name="Piel J."/>
            <person name="Ashoor H."/>
            <person name="Bougouffa S."/>
            <person name="Bajic V.B."/>
            <person name="Ryu T."/>
            <person name="Ravasi T."/>
            <person name="Bayer T."/>
            <person name="Micklem G."/>
            <person name="Kim H."/>
            <person name="Bhak J."/>
            <person name="Lajeunesse T.C."/>
            <person name="Voolstra C.R."/>
        </authorList>
    </citation>
    <scope>NUCLEOTIDE SEQUENCE [LARGE SCALE GENOMIC DNA]</scope>
    <source>
        <strain evidence="2 3">CCMP2467</strain>
    </source>
</reference>
<feature type="compositionally biased region" description="Low complexity" evidence="1">
    <location>
        <begin position="582"/>
        <end position="596"/>
    </location>
</feature>
<dbReference type="OrthoDB" id="445572at2759"/>
<feature type="compositionally biased region" description="Basic residues" evidence="1">
    <location>
        <begin position="1054"/>
        <end position="1063"/>
    </location>
</feature>
<dbReference type="EMBL" id="LSRX01000611">
    <property type="protein sequence ID" value="OLP92688.1"/>
    <property type="molecule type" value="Genomic_DNA"/>
</dbReference>
<organism evidence="2 3">
    <name type="scientific">Symbiodinium microadriaticum</name>
    <name type="common">Dinoflagellate</name>
    <name type="synonym">Zooxanthella microadriatica</name>
    <dbReference type="NCBI Taxonomy" id="2951"/>
    <lineage>
        <taxon>Eukaryota</taxon>
        <taxon>Sar</taxon>
        <taxon>Alveolata</taxon>
        <taxon>Dinophyceae</taxon>
        <taxon>Suessiales</taxon>
        <taxon>Symbiodiniaceae</taxon>
        <taxon>Symbiodinium</taxon>
    </lineage>
</organism>
<evidence type="ECO:0000256" key="1">
    <source>
        <dbReference type="SAM" id="MobiDB-lite"/>
    </source>
</evidence>
<feature type="compositionally biased region" description="Polar residues" evidence="1">
    <location>
        <begin position="622"/>
        <end position="641"/>
    </location>
</feature>
<sequence length="1218" mass="133149">MLAFRDCVFSGVDTDTVVCFWQKDKKKALGTETMLLELRAGFQHQIPFDALSHTTRQKHSKPSCKTVTFDIRGGSVSDEDSFGDEAEDMPSAKEVLVDDEGFAYISDTILQSMKDEVSLVASDLNKYARRIDGRKLCPFCPFRSFTQLALLRTHIHKHHVSSKRYVCSGTKQIKVILALHDYVAANQTAEAEYLRRSAELLRFTVAPHLDCRHANIDRHIRLVLRASGPEHINCERVGQTPMLSLLPGAVRYWLPILEAIAYSPAMHSKMHFMYCMLENNDEWHYISIDATLKICMKLAGQASYRASKVERNAAPFGDEVAWRKILTVRGRSGAVLLMTPLKSEKSEDVIAAMRDNFTERQLAMVRFISSDMPSPKFLEDAKAICYGLGLAIVYEYANWSKKTSGSKKLRKLLSKANAVGKQYSPDSWGTPYTGELSNPLTPSEDDIRQSILDMSMPEGEAKAFFEGLDCTSPFAERIDFIRGISALCVLHPYEVKKKVTGPTKKCPRIATPICFLSAEHTRKRNTANAFPASSTLLHYFMSCIDGPCHPAQGREGEGQVVNRHRCGRACEVRVQGPDRPESPAQSASTSSRAASTSVPAVVLDATPPLAAAGAALPTHPLSLSSSRSHTPLPTPCSTPNQEPAAEPTSGGAVGINAERHSVAIEDKSLKTPSGELDDLSNIWMSSLPDWGRRRSMSLDGSRGTGGTSRSVSPEDPSRGPSMGDLQSSGRMARGSAASVSSGTARYPPESEGEICLFGMSDDEEEKMPSDEDDVERNVVASAIVEGGGGGAFATASTRIDVSKLGLADLESDQPGLSRRSSQASPRQRFSPLIAQLNPFQPPPSLDLPPGHAAAQSPPALDAAGPEEDGVSSGVAKADDVGLLVEQMGDLVCRLQQRQDLAIFSEETYPEELLRRLDHFREVAKGLADLEAAGRVAEGQEELGEDFTRALLNRLSKQQQGLVQALEKQAQVAHAAQEAVKKVYDEGELSLTDMPDGETLELEKNVAAGRSQALEALRKLIRRIEVWEVFRERLNARRLAEHLDLQSARLGTYTTKRHGQRRQRPAGPVEEPQGKKQEKGQGTGKGKEKGKKGGNDKGKGKVKKGGEGRGKGQKGNKGLNALEEEAPKDEEKYSVKVWEAGQAVIALSSGEAEFHGLVSGTSQLLGEACALADYRYTVPVGTGKLNDWVLPLRLLLAERFCPKIFSEIWDHELYSCKMK</sequence>
<feature type="region of interest" description="Disordered" evidence="1">
    <location>
        <begin position="574"/>
        <end position="596"/>
    </location>
</feature>
<accession>A0A1Q9DBZ2</accession>
<proteinExistence type="predicted"/>
<feature type="region of interest" description="Disordered" evidence="1">
    <location>
        <begin position="1050"/>
        <end position="1125"/>
    </location>
</feature>
<evidence type="ECO:0000313" key="2">
    <source>
        <dbReference type="EMBL" id="OLP92688.1"/>
    </source>
</evidence>
<feature type="compositionally biased region" description="Low complexity" evidence="1">
    <location>
        <begin position="727"/>
        <end position="745"/>
    </location>
</feature>